<dbReference type="EC" id="2.4.-.-" evidence="2"/>
<accession>A0A9Q3V562</accession>
<sequence>MKTPKILIATPGLNKPMGPFVKNYIENLPFEKIVLFGGFVPYFYMGTSLRKQKITRYFLTAISLMNHKRLQKIIKKRFKKILLKEKIDCVVGDFLVTGAAVREVCEELKIPIVANVLGYEIHKKDVLESNTAIYSKLGKYNAFVIPVAKNMVPKLKNLGFSDEQIVYSPIGAKEDFFKISPSYESYQFLAIGRFAETKSPQISIKAFAKVLEKFPHAKFVFAGDGELFEECQQLIEELQLSDKIDFVGWIGQETQMKLLSESAVFIQHSVTAENGDAEGTPVAIIEASAAGLPVVSTKNGGIIDTIIDGETGFLVDEHDLDSMAEKMIFLLENQNVIKEFGQRGKEFIRANFSLDKHLNDVSQTIIKSLNSR</sequence>
<dbReference type="Proteomes" id="UP001108025">
    <property type="component" value="Unassembled WGS sequence"/>
</dbReference>
<keyword evidence="3" id="KW-1185">Reference proteome</keyword>
<proteinExistence type="predicted"/>
<dbReference type="RefSeq" id="WP_230672336.1">
    <property type="nucleotide sequence ID" value="NZ_JAJNAY010000002.1"/>
</dbReference>
<organism evidence="2 3">
    <name type="scientific">Chryseobacterium turcicum</name>
    <dbReference type="NCBI Taxonomy" id="2898076"/>
    <lineage>
        <taxon>Bacteria</taxon>
        <taxon>Pseudomonadati</taxon>
        <taxon>Bacteroidota</taxon>
        <taxon>Flavobacteriia</taxon>
        <taxon>Flavobacteriales</taxon>
        <taxon>Weeksellaceae</taxon>
        <taxon>Chryseobacterium group</taxon>
        <taxon>Chryseobacterium</taxon>
    </lineage>
</organism>
<dbReference type="SUPFAM" id="SSF53756">
    <property type="entry name" value="UDP-Glycosyltransferase/glycogen phosphorylase"/>
    <property type="match status" value="1"/>
</dbReference>
<evidence type="ECO:0000313" key="3">
    <source>
        <dbReference type="Proteomes" id="UP001108025"/>
    </source>
</evidence>
<protein>
    <submittedName>
        <fullName evidence="2">Glycosyltransferase</fullName>
        <ecNumber evidence="2">2.4.-.-</ecNumber>
    </submittedName>
</protein>
<dbReference type="PANTHER" id="PTHR12526:SF630">
    <property type="entry name" value="GLYCOSYLTRANSFERASE"/>
    <property type="match status" value="1"/>
</dbReference>
<evidence type="ECO:0000313" key="2">
    <source>
        <dbReference type="EMBL" id="MCD1118989.1"/>
    </source>
</evidence>
<evidence type="ECO:0000259" key="1">
    <source>
        <dbReference type="Pfam" id="PF00534"/>
    </source>
</evidence>
<keyword evidence="2" id="KW-0328">Glycosyltransferase</keyword>
<dbReference type="AlphaFoldDB" id="A0A9Q3V562"/>
<keyword evidence="2" id="KW-0808">Transferase</keyword>
<reference evidence="2" key="1">
    <citation type="submission" date="2021-11" db="EMBL/GenBank/DDBJ databases">
        <title>Description of novel Chryseobacterium species.</title>
        <authorList>
            <person name="Saticioglu I.B."/>
            <person name="Ay H."/>
            <person name="Altun S."/>
            <person name="Duman M."/>
        </authorList>
    </citation>
    <scope>NUCLEOTIDE SEQUENCE</scope>
    <source>
        <strain evidence="2">C-17</strain>
    </source>
</reference>
<dbReference type="EMBL" id="JAJNAY010000002">
    <property type="protein sequence ID" value="MCD1118989.1"/>
    <property type="molecule type" value="Genomic_DNA"/>
</dbReference>
<dbReference type="InterPro" id="IPR001296">
    <property type="entry name" value="Glyco_trans_1"/>
</dbReference>
<dbReference type="PANTHER" id="PTHR12526">
    <property type="entry name" value="GLYCOSYLTRANSFERASE"/>
    <property type="match status" value="1"/>
</dbReference>
<gene>
    <name evidence="2" type="ORF">LO744_19280</name>
</gene>
<name>A0A9Q3V562_9FLAO</name>
<dbReference type="GO" id="GO:0016757">
    <property type="term" value="F:glycosyltransferase activity"/>
    <property type="evidence" value="ECO:0007669"/>
    <property type="project" value="UniProtKB-KW"/>
</dbReference>
<dbReference type="Pfam" id="PF00534">
    <property type="entry name" value="Glycos_transf_1"/>
    <property type="match status" value="1"/>
</dbReference>
<dbReference type="Gene3D" id="3.40.50.2000">
    <property type="entry name" value="Glycogen Phosphorylase B"/>
    <property type="match status" value="2"/>
</dbReference>
<comment type="caution">
    <text evidence="2">The sequence shown here is derived from an EMBL/GenBank/DDBJ whole genome shotgun (WGS) entry which is preliminary data.</text>
</comment>
<feature type="domain" description="Glycosyl transferase family 1" evidence="1">
    <location>
        <begin position="174"/>
        <end position="346"/>
    </location>
</feature>